<feature type="chain" id="PRO_5047476873" description="Peptidyl-prolyl cis-trans isomerase" evidence="5">
    <location>
        <begin position="18"/>
        <end position="156"/>
    </location>
</feature>
<evidence type="ECO:0000256" key="2">
    <source>
        <dbReference type="ARBA" id="ARBA00023110"/>
    </source>
</evidence>
<evidence type="ECO:0000256" key="3">
    <source>
        <dbReference type="PROSITE-ProRule" id="PRU00277"/>
    </source>
</evidence>
<reference evidence="8" key="1">
    <citation type="journal article" date="2019" name="Int. J. Syst. Evol. Microbiol.">
        <title>The Global Catalogue of Microorganisms (GCM) 10K type strain sequencing project: providing services to taxonomists for standard genome sequencing and annotation.</title>
        <authorList>
            <consortium name="The Broad Institute Genomics Platform"/>
            <consortium name="The Broad Institute Genome Sequencing Center for Infectious Disease"/>
            <person name="Wu L."/>
            <person name="Ma J."/>
        </authorList>
    </citation>
    <scope>NUCLEOTIDE SEQUENCE [LARGE SCALE GENOMIC DNA]</scope>
    <source>
        <strain evidence="8">JCM 17085</strain>
    </source>
</reference>
<evidence type="ECO:0000256" key="1">
    <source>
        <dbReference type="ARBA" id="ARBA00000971"/>
    </source>
</evidence>
<evidence type="ECO:0000256" key="4">
    <source>
        <dbReference type="RuleBase" id="RU003915"/>
    </source>
</evidence>
<dbReference type="EMBL" id="BAABCV010000009">
    <property type="protein sequence ID" value="GAA4100303.1"/>
    <property type="molecule type" value="Genomic_DNA"/>
</dbReference>
<dbReference type="PROSITE" id="PS50059">
    <property type="entry name" value="FKBP_PPIASE"/>
    <property type="match status" value="1"/>
</dbReference>
<accession>A0ABP7WZ26</accession>
<dbReference type="Pfam" id="PF00254">
    <property type="entry name" value="FKBP_C"/>
    <property type="match status" value="1"/>
</dbReference>
<keyword evidence="2 3" id="KW-0697">Rotamase</keyword>
<dbReference type="InterPro" id="IPR001179">
    <property type="entry name" value="PPIase_FKBP_dom"/>
</dbReference>
<comment type="caution">
    <text evidence="7">The sequence shown here is derived from an EMBL/GenBank/DDBJ whole genome shotgun (WGS) entry which is preliminary data.</text>
</comment>
<evidence type="ECO:0000259" key="6">
    <source>
        <dbReference type="PROSITE" id="PS50059"/>
    </source>
</evidence>
<dbReference type="EC" id="5.2.1.8" evidence="4"/>
<dbReference type="Gene3D" id="3.10.50.40">
    <property type="match status" value="1"/>
</dbReference>
<proteinExistence type="inferred from homology"/>
<evidence type="ECO:0000256" key="5">
    <source>
        <dbReference type="SAM" id="SignalP"/>
    </source>
</evidence>
<protein>
    <recommendedName>
        <fullName evidence="4">Peptidyl-prolyl cis-trans isomerase</fullName>
        <ecNumber evidence="4">5.2.1.8</ecNumber>
    </recommendedName>
</protein>
<gene>
    <name evidence="7" type="ORF">GCM10022392_26030</name>
</gene>
<sequence length="156" mass="16306">MKRYFLLLVLVIAGLSACQKVQTTTQAKNQAVIDDQKIQDYIKANNITATKDPATGVYYHITNAGTDPKPNALSTVKVTYTYGYLNGLSIGATNGVQAKVSAFIAGLQAGIPKIGTGGRILLIIPSGQAYGSGEVNGIPGNSVLVYTLDLDGVTAN</sequence>
<dbReference type="InterPro" id="IPR046357">
    <property type="entry name" value="PPIase_dom_sf"/>
</dbReference>
<comment type="similarity">
    <text evidence="4">Belongs to the FKBP-type PPIase family.</text>
</comment>
<dbReference type="RefSeq" id="WP_345105199.1">
    <property type="nucleotide sequence ID" value="NZ_BAABCV010000009.1"/>
</dbReference>
<evidence type="ECO:0000313" key="8">
    <source>
        <dbReference type="Proteomes" id="UP001500841"/>
    </source>
</evidence>
<dbReference type="PROSITE" id="PS51257">
    <property type="entry name" value="PROKAR_LIPOPROTEIN"/>
    <property type="match status" value="1"/>
</dbReference>
<feature type="signal peptide" evidence="5">
    <location>
        <begin position="1"/>
        <end position="17"/>
    </location>
</feature>
<feature type="domain" description="PPIase FKBP-type" evidence="6">
    <location>
        <begin position="73"/>
        <end position="154"/>
    </location>
</feature>
<dbReference type="SUPFAM" id="SSF54534">
    <property type="entry name" value="FKBP-like"/>
    <property type="match status" value="1"/>
</dbReference>
<keyword evidence="3 4" id="KW-0413">Isomerase</keyword>
<dbReference type="Proteomes" id="UP001500841">
    <property type="component" value="Unassembled WGS sequence"/>
</dbReference>
<keyword evidence="8" id="KW-1185">Reference proteome</keyword>
<evidence type="ECO:0000313" key="7">
    <source>
        <dbReference type="EMBL" id="GAA4100303.1"/>
    </source>
</evidence>
<name>A0ABP7WZ26_9SPHI</name>
<comment type="catalytic activity">
    <reaction evidence="1 3 4">
        <text>[protein]-peptidylproline (omega=180) = [protein]-peptidylproline (omega=0)</text>
        <dbReference type="Rhea" id="RHEA:16237"/>
        <dbReference type="Rhea" id="RHEA-COMP:10747"/>
        <dbReference type="Rhea" id="RHEA-COMP:10748"/>
        <dbReference type="ChEBI" id="CHEBI:83833"/>
        <dbReference type="ChEBI" id="CHEBI:83834"/>
        <dbReference type="EC" id="5.2.1.8"/>
    </reaction>
</comment>
<keyword evidence="5" id="KW-0732">Signal</keyword>
<organism evidence="7 8">
    <name type="scientific">Mucilaginibacter panaciglaebae</name>
    <dbReference type="NCBI Taxonomy" id="502331"/>
    <lineage>
        <taxon>Bacteria</taxon>
        <taxon>Pseudomonadati</taxon>
        <taxon>Bacteroidota</taxon>
        <taxon>Sphingobacteriia</taxon>
        <taxon>Sphingobacteriales</taxon>
        <taxon>Sphingobacteriaceae</taxon>
        <taxon>Mucilaginibacter</taxon>
    </lineage>
</organism>